<evidence type="ECO:0000313" key="2">
    <source>
        <dbReference type="EMBL" id="KAK2140511.1"/>
    </source>
</evidence>
<feature type="compositionally biased region" description="Polar residues" evidence="1">
    <location>
        <begin position="208"/>
        <end position="220"/>
    </location>
</feature>
<organism evidence="2 3">
    <name type="scientific">Paralvinella palmiformis</name>
    <dbReference type="NCBI Taxonomy" id="53620"/>
    <lineage>
        <taxon>Eukaryota</taxon>
        <taxon>Metazoa</taxon>
        <taxon>Spiralia</taxon>
        <taxon>Lophotrochozoa</taxon>
        <taxon>Annelida</taxon>
        <taxon>Polychaeta</taxon>
        <taxon>Sedentaria</taxon>
        <taxon>Canalipalpata</taxon>
        <taxon>Terebellida</taxon>
        <taxon>Terebelliformia</taxon>
        <taxon>Alvinellidae</taxon>
        <taxon>Paralvinella</taxon>
    </lineage>
</organism>
<comment type="caution">
    <text evidence="2">The sequence shown here is derived from an EMBL/GenBank/DDBJ whole genome shotgun (WGS) entry which is preliminary data.</text>
</comment>
<gene>
    <name evidence="2" type="ORF">LSH36_1333g00027</name>
</gene>
<dbReference type="Proteomes" id="UP001208570">
    <property type="component" value="Unassembled WGS sequence"/>
</dbReference>
<protein>
    <submittedName>
        <fullName evidence="2">Uncharacterized protein</fullName>
    </submittedName>
</protein>
<evidence type="ECO:0000256" key="1">
    <source>
        <dbReference type="SAM" id="MobiDB-lite"/>
    </source>
</evidence>
<reference evidence="2" key="1">
    <citation type="journal article" date="2023" name="Mol. Biol. Evol.">
        <title>Third-Generation Sequencing Reveals the Adaptive Role of the Epigenome in Three Deep-Sea Polychaetes.</title>
        <authorList>
            <person name="Perez M."/>
            <person name="Aroh O."/>
            <person name="Sun Y."/>
            <person name="Lan Y."/>
            <person name="Juniper S.K."/>
            <person name="Young C.R."/>
            <person name="Angers B."/>
            <person name="Qian P.Y."/>
        </authorList>
    </citation>
    <scope>NUCLEOTIDE SEQUENCE</scope>
    <source>
        <strain evidence="2">P08H-3</strain>
    </source>
</reference>
<proteinExistence type="predicted"/>
<dbReference type="EMBL" id="JAODUP010001333">
    <property type="protein sequence ID" value="KAK2140511.1"/>
    <property type="molecule type" value="Genomic_DNA"/>
</dbReference>
<feature type="region of interest" description="Disordered" evidence="1">
    <location>
        <begin position="179"/>
        <end position="243"/>
    </location>
</feature>
<name>A0AAD9ITW6_9ANNE</name>
<sequence>MSYQPRRTIGPRRKWNSLRAANRIPEVELERKVAEINRHRAVSKREMLVEEGRLWSEMFENHKVLRTSIARYPEQEVIRRLILVEKDNAIDEPQPYSEYYRQFIIFKARLMSKMFATSSKRPPRYSELYYKEMAPARNNKANIERLLKRCQQDHISDKRILDALDNRWRPRTETDEHLAHFPFTSDETTSEFAGRKLTGKSNGDKLSASESNISQKMTNDQQSADSTGSQTTTTETAPFYMPSISDRFRLKKDRQIKKDVGVAEEGHVSPLPEVKRKASLPEIFKRRRSLLSSSSSSDDD</sequence>
<keyword evidence="3" id="KW-1185">Reference proteome</keyword>
<accession>A0AAD9ITW6</accession>
<evidence type="ECO:0000313" key="3">
    <source>
        <dbReference type="Proteomes" id="UP001208570"/>
    </source>
</evidence>
<feature type="compositionally biased region" description="Low complexity" evidence="1">
    <location>
        <begin position="221"/>
        <end position="236"/>
    </location>
</feature>
<dbReference type="AlphaFoldDB" id="A0AAD9ITW6"/>